<dbReference type="WBParaSite" id="PTRK_0000366600.1">
    <property type="protein sequence ID" value="PTRK_0000366600.1"/>
    <property type="gene ID" value="PTRK_0000366600"/>
</dbReference>
<feature type="compositionally biased region" description="Polar residues" evidence="1">
    <location>
        <begin position="1"/>
        <end position="13"/>
    </location>
</feature>
<evidence type="ECO:0000256" key="1">
    <source>
        <dbReference type="SAM" id="MobiDB-lite"/>
    </source>
</evidence>
<name>A0A0N4Z8N1_PARTI</name>
<protein>
    <submittedName>
        <fullName evidence="3">Uncharacterized protein</fullName>
    </submittedName>
</protein>
<organism evidence="2 3">
    <name type="scientific">Parastrongyloides trichosuri</name>
    <name type="common">Possum-specific nematode worm</name>
    <dbReference type="NCBI Taxonomy" id="131310"/>
    <lineage>
        <taxon>Eukaryota</taxon>
        <taxon>Metazoa</taxon>
        <taxon>Ecdysozoa</taxon>
        <taxon>Nematoda</taxon>
        <taxon>Chromadorea</taxon>
        <taxon>Rhabditida</taxon>
        <taxon>Tylenchina</taxon>
        <taxon>Panagrolaimomorpha</taxon>
        <taxon>Strongyloidoidea</taxon>
        <taxon>Strongyloididae</taxon>
        <taxon>Parastrongyloides</taxon>
    </lineage>
</organism>
<accession>A0A0N4Z8N1</accession>
<reference evidence="3" key="1">
    <citation type="submission" date="2017-02" db="UniProtKB">
        <authorList>
            <consortium name="WormBaseParasite"/>
        </authorList>
    </citation>
    <scope>IDENTIFICATION</scope>
</reference>
<dbReference type="Proteomes" id="UP000038045">
    <property type="component" value="Unplaced"/>
</dbReference>
<evidence type="ECO:0000313" key="2">
    <source>
        <dbReference type="Proteomes" id="UP000038045"/>
    </source>
</evidence>
<dbReference type="AlphaFoldDB" id="A0A0N4Z8N1"/>
<evidence type="ECO:0000313" key="3">
    <source>
        <dbReference type="WBParaSite" id="PTRK_0000366600.1"/>
    </source>
</evidence>
<keyword evidence="2" id="KW-1185">Reference proteome</keyword>
<feature type="region of interest" description="Disordered" evidence="1">
    <location>
        <begin position="1"/>
        <end position="25"/>
    </location>
</feature>
<proteinExistence type="predicted"/>
<sequence>MGDKNYQSSNQESFGDHNNHQPSSEYPLIYDVKLKRYIPYKLYSNIEKTIKETQVGCDKIKKFLDEYEDFLQNNEPFPTTDTIANRNRIIEETKRLKEKHYKWMFGSDDEDETQ</sequence>